<dbReference type="Gene3D" id="3.40.630.30">
    <property type="match status" value="1"/>
</dbReference>
<dbReference type="Pfam" id="PF00583">
    <property type="entry name" value="Acetyltransf_1"/>
    <property type="match status" value="1"/>
</dbReference>
<keyword evidence="1 4" id="KW-0808">Transferase</keyword>
<proteinExistence type="predicted"/>
<dbReference type="SUPFAM" id="SSF55729">
    <property type="entry name" value="Acyl-CoA N-acyltransferases (Nat)"/>
    <property type="match status" value="1"/>
</dbReference>
<dbReference type="OrthoDB" id="2610997at2"/>
<organism evidence="4 5">
    <name type="scientific">Paenibacillus thalictri</name>
    <dbReference type="NCBI Taxonomy" id="2527873"/>
    <lineage>
        <taxon>Bacteria</taxon>
        <taxon>Bacillati</taxon>
        <taxon>Bacillota</taxon>
        <taxon>Bacilli</taxon>
        <taxon>Bacillales</taxon>
        <taxon>Paenibacillaceae</taxon>
        <taxon>Paenibacillus</taxon>
    </lineage>
</organism>
<evidence type="ECO:0000259" key="3">
    <source>
        <dbReference type="PROSITE" id="PS51186"/>
    </source>
</evidence>
<feature type="domain" description="N-acetyltransferase" evidence="3">
    <location>
        <begin position="5"/>
        <end position="143"/>
    </location>
</feature>
<dbReference type="InterPro" id="IPR016181">
    <property type="entry name" value="Acyl_CoA_acyltransferase"/>
</dbReference>
<dbReference type="Proteomes" id="UP000293142">
    <property type="component" value="Unassembled WGS sequence"/>
</dbReference>
<dbReference type="EMBL" id="SIRE01000008">
    <property type="protein sequence ID" value="TBL78921.1"/>
    <property type="molecule type" value="Genomic_DNA"/>
</dbReference>
<dbReference type="RefSeq" id="WP_131013558.1">
    <property type="nucleotide sequence ID" value="NZ_SIRE01000008.1"/>
</dbReference>
<dbReference type="PANTHER" id="PTHR43877">
    <property type="entry name" value="AMINOALKYLPHOSPHONATE N-ACETYLTRANSFERASE-RELATED-RELATED"/>
    <property type="match status" value="1"/>
</dbReference>
<evidence type="ECO:0000256" key="1">
    <source>
        <dbReference type="ARBA" id="ARBA00022679"/>
    </source>
</evidence>
<dbReference type="GO" id="GO:0016747">
    <property type="term" value="F:acyltransferase activity, transferring groups other than amino-acyl groups"/>
    <property type="evidence" value="ECO:0007669"/>
    <property type="project" value="InterPro"/>
</dbReference>
<dbReference type="AlphaFoldDB" id="A0A4Q9DVB6"/>
<evidence type="ECO:0000256" key="2">
    <source>
        <dbReference type="ARBA" id="ARBA00023315"/>
    </source>
</evidence>
<accession>A0A4Q9DVB6</accession>
<reference evidence="4 5" key="1">
    <citation type="submission" date="2019-02" db="EMBL/GenBank/DDBJ databases">
        <title>Paenibacillus sp. nov., isolated from surface-sterilized tissue of Thalictrum simplex L.</title>
        <authorList>
            <person name="Tuo L."/>
        </authorList>
    </citation>
    <scope>NUCLEOTIDE SEQUENCE [LARGE SCALE GENOMIC DNA]</scope>
    <source>
        <strain evidence="4 5">N2SHLJ1</strain>
    </source>
</reference>
<gene>
    <name evidence="4" type="ORF">EYB31_11870</name>
</gene>
<dbReference type="PROSITE" id="PS51186">
    <property type="entry name" value="GNAT"/>
    <property type="match status" value="1"/>
</dbReference>
<evidence type="ECO:0000313" key="5">
    <source>
        <dbReference type="Proteomes" id="UP000293142"/>
    </source>
</evidence>
<keyword evidence="2" id="KW-0012">Acyltransferase</keyword>
<dbReference type="PANTHER" id="PTHR43877:SF2">
    <property type="entry name" value="AMINOALKYLPHOSPHONATE N-ACETYLTRANSFERASE-RELATED"/>
    <property type="match status" value="1"/>
</dbReference>
<keyword evidence="5" id="KW-1185">Reference proteome</keyword>
<dbReference type="CDD" id="cd04301">
    <property type="entry name" value="NAT_SF"/>
    <property type="match status" value="1"/>
</dbReference>
<name>A0A4Q9DVB6_9BACL</name>
<evidence type="ECO:0000313" key="4">
    <source>
        <dbReference type="EMBL" id="TBL78921.1"/>
    </source>
</evidence>
<dbReference type="InterPro" id="IPR050832">
    <property type="entry name" value="Bact_Acetyltransf"/>
</dbReference>
<comment type="caution">
    <text evidence="4">The sequence shown here is derived from an EMBL/GenBank/DDBJ whole genome shotgun (WGS) entry which is preliminary data.</text>
</comment>
<sequence>MNKQITIRWATQDDSEDLIHLNDLFNGVRMELNEVKESLRTSSELVALAFLDHRAVGFACAQYFKSFCYPDLYAEITEMYVSEHARRRGIASLLLGFIEEELREKGVKNVKLLTGLKNETALKTYAANGYIIRDDAVMKKKLSNHS</sequence>
<protein>
    <submittedName>
        <fullName evidence="4">GNAT family N-acetyltransferase</fullName>
    </submittedName>
</protein>
<dbReference type="InterPro" id="IPR000182">
    <property type="entry name" value="GNAT_dom"/>
</dbReference>